<evidence type="ECO:0000256" key="1">
    <source>
        <dbReference type="SAM" id="MobiDB-lite"/>
    </source>
</evidence>
<keyword evidence="3" id="KW-1185">Reference proteome</keyword>
<dbReference type="Proteomes" id="UP001500610">
    <property type="component" value="Unassembled WGS sequence"/>
</dbReference>
<proteinExistence type="predicted"/>
<evidence type="ECO:0000313" key="2">
    <source>
        <dbReference type="EMBL" id="GAA5005323.1"/>
    </source>
</evidence>
<name>A0ABP9IPX8_9ACTN</name>
<feature type="region of interest" description="Disordered" evidence="1">
    <location>
        <begin position="51"/>
        <end position="71"/>
    </location>
</feature>
<evidence type="ECO:0000313" key="3">
    <source>
        <dbReference type="Proteomes" id="UP001500610"/>
    </source>
</evidence>
<gene>
    <name evidence="2" type="ORF">GCM10023257_58660</name>
</gene>
<organism evidence="2 3">
    <name type="scientific">Streptomyces hyderabadensis</name>
    <dbReference type="NCBI Taxonomy" id="598549"/>
    <lineage>
        <taxon>Bacteria</taxon>
        <taxon>Bacillati</taxon>
        <taxon>Actinomycetota</taxon>
        <taxon>Actinomycetes</taxon>
        <taxon>Kitasatosporales</taxon>
        <taxon>Streptomycetaceae</taxon>
        <taxon>Streptomyces</taxon>
    </lineage>
</organism>
<feature type="region of interest" description="Disordered" evidence="1">
    <location>
        <begin position="1"/>
        <end position="25"/>
    </location>
</feature>
<sequence>MSSAARPRAPGAWHAALREGEPPVPSGLACRRDACLTAIKVPLMSANEWLRDPGGGLHTGPGWCSARDSAG</sequence>
<protein>
    <submittedName>
        <fullName evidence="2">Uncharacterized protein</fullName>
    </submittedName>
</protein>
<reference evidence="3" key="1">
    <citation type="journal article" date="2019" name="Int. J. Syst. Evol. Microbiol.">
        <title>The Global Catalogue of Microorganisms (GCM) 10K type strain sequencing project: providing services to taxonomists for standard genome sequencing and annotation.</title>
        <authorList>
            <consortium name="The Broad Institute Genomics Platform"/>
            <consortium name="The Broad Institute Genome Sequencing Center for Infectious Disease"/>
            <person name="Wu L."/>
            <person name="Ma J."/>
        </authorList>
    </citation>
    <scope>NUCLEOTIDE SEQUENCE [LARGE SCALE GENOMIC DNA]</scope>
    <source>
        <strain evidence="3">JCM 17657</strain>
    </source>
</reference>
<accession>A0ABP9IPX8</accession>
<dbReference type="EMBL" id="BAABIV010000028">
    <property type="protein sequence ID" value="GAA5005323.1"/>
    <property type="molecule type" value="Genomic_DNA"/>
</dbReference>
<comment type="caution">
    <text evidence="2">The sequence shown here is derived from an EMBL/GenBank/DDBJ whole genome shotgun (WGS) entry which is preliminary data.</text>
</comment>